<keyword evidence="5 14" id="KW-0004">4Fe-4S</keyword>
<evidence type="ECO:0000313" key="17">
    <source>
        <dbReference type="Proteomes" id="UP001202550"/>
    </source>
</evidence>
<keyword evidence="10 14" id="KW-0408">Iron</keyword>
<protein>
    <recommendedName>
        <fullName evidence="14">Coproporphyrinogen-III oxidase</fullName>
        <ecNumber evidence="14">1.3.98.3</ecNumber>
    </recommendedName>
</protein>
<dbReference type="SFLD" id="SFLDS00029">
    <property type="entry name" value="Radical_SAM"/>
    <property type="match status" value="1"/>
</dbReference>
<dbReference type="InterPro" id="IPR058240">
    <property type="entry name" value="rSAM_sf"/>
</dbReference>
<comment type="cofactor">
    <cofactor evidence="14">
        <name>[4Fe-4S] cluster</name>
        <dbReference type="ChEBI" id="CHEBI:49883"/>
    </cofactor>
    <text evidence="14">Binds 1 [4Fe-4S] cluster. The cluster is coordinated with 3 cysteines and an exchangeable S-adenosyl-L-methionine.</text>
</comment>
<evidence type="ECO:0000256" key="14">
    <source>
        <dbReference type="PIRNR" id="PIRNR000167"/>
    </source>
</evidence>
<dbReference type="EC" id="1.3.98.3" evidence="14"/>
<dbReference type="RefSeq" id="WP_249058454.1">
    <property type="nucleotide sequence ID" value="NZ_JALZWP010000008.1"/>
</dbReference>
<dbReference type="SUPFAM" id="SSF102114">
    <property type="entry name" value="Radical SAM enzymes"/>
    <property type="match status" value="1"/>
</dbReference>
<evidence type="ECO:0000259" key="15">
    <source>
        <dbReference type="PROSITE" id="PS51918"/>
    </source>
</evidence>
<evidence type="ECO:0000256" key="10">
    <source>
        <dbReference type="ARBA" id="ARBA00023004"/>
    </source>
</evidence>
<comment type="catalytic activity">
    <reaction evidence="13 14">
        <text>coproporphyrinogen III + 2 S-adenosyl-L-methionine = protoporphyrinogen IX + 2 5'-deoxyadenosine + 2 L-methionine + 2 CO2</text>
        <dbReference type="Rhea" id="RHEA:15425"/>
        <dbReference type="ChEBI" id="CHEBI:16526"/>
        <dbReference type="ChEBI" id="CHEBI:17319"/>
        <dbReference type="ChEBI" id="CHEBI:57307"/>
        <dbReference type="ChEBI" id="CHEBI:57309"/>
        <dbReference type="ChEBI" id="CHEBI:57844"/>
        <dbReference type="ChEBI" id="CHEBI:59789"/>
        <dbReference type="EC" id="1.3.98.3"/>
    </reaction>
</comment>
<dbReference type="Gene3D" id="1.10.10.920">
    <property type="match status" value="1"/>
</dbReference>
<dbReference type="Pfam" id="PF04055">
    <property type="entry name" value="Radical_SAM"/>
    <property type="match status" value="1"/>
</dbReference>
<evidence type="ECO:0000256" key="12">
    <source>
        <dbReference type="ARBA" id="ARBA00023244"/>
    </source>
</evidence>
<evidence type="ECO:0000256" key="8">
    <source>
        <dbReference type="ARBA" id="ARBA00022723"/>
    </source>
</evidence>
<evidence type="ECO:0000256" key="5">
    <source>
        <dbReference type="ARBA" id="ARBA00022485"/>
    </source>
</evidence>
<evidence type="ECO:0000256" key="13">
    <source>
        <dbReference type="ARBA" id="ARBA00048321"/>
    </source>
</evidence>
<keyword evidence="11 14" id="KW-0411">Iron-sulfur</keyword>
<gene>
    <name evidence="16" type="primary">hemN</name>
    <name evidence="16" type="ORF">M3N55_10005</name>
</gene>
<dbReference type="Proteomes" id="UP001202550">
    <property type="component" value="Unassembled WGS sequence"/>
</dbReference>
<comment type="similarity">
    <text evidence="3 14">Belongs to the anaerobic coproporphyrinogen-III oxidase family.</text>
</comment>
<sequence>MKHVSQLSKLGLFDARVPRYTSYPTAPQFSAGLTGQTFANWIGQIAPGSQISLYLHVPFCRRLCWFCACRTQGTSSDAPVIAYAQTLKDELEMLRRILPEGVELSRLHWGGGTPTMLPADEMRAIAALAFDIAPLAEGGEFSVEIDPNEIDEVRLDALAEAGMTRASIGVQDFDAEIQAVIGRDQSFEITKNTVDAIRARGIASLNADILYGLPHQTPKRIADSVQKLLTLSPDRVALYGYAHVPWMARRQQMIPSDTLPRPEERLELFDTARRLFMWDGYDEIGIDHFARPHDGMSKAAKAGVLRRNFQGYTDDLAPVLIGLGASSISRFPQGYAQNAPATAAWKKSVQAGEFSTTRGHVFTPADIWRGRAIEALMCDFRVSLTELTEQFGAPPAEVETLFDTVKAKFGSFVTREGDVLGIPPEGRPLTRMIATVFDAYAMEKTGHSSAV</sequence>
<dbReference type="InterPro" id="IPR004558">
    <property type="entry name" value="Coprogen_oxidase_HemN"/>
</dbReference>
<dbReference type="EMBL" id="JALZWP010000008">
    <property type="protein sequence ID" value="MCL1629063.1"/>
    <property type="molecule type" value="Genomic_DNA"/>
</dbReference>
<dbReference type="SFLD" id="SFLDG01065">
    <property type="entry name" value="anaerobic_coproporphyrinogen-I"/>
    <property type="match status" value="1"/>
</dbReference>
<evidence type="ECO:0000256" key="1">
    <source>
        <dbReference type="ARBA" id="ARBA00004496"/>
    </source>
</evidence>
<evidence type="ECO:0000256" key="7">
    <source>
        <dbReference type="ARBA" id="ARBA00022691"/>
    </source>
</evidence>
<accession>A0ABT0M386</accession>
<evidence type="ECO:0000256" key="11">
    <source>
        <dbReference type="ARBA" id="ARBA00023014"/>
    </source>
</evidence>
<dbReference type="InterPro" id="IPR034505">
    <property type="entry name" value="Coproporphyrinogen-III_oxidase"/>
</dbReference>
<dbReference type="PIRSF" id="PIRSF000167">
    <property type="entry name" value="HemN"/>
    <property type="match status" value="1"/>
</dbReference>
<dbReference type="GO" id="GO:0051989">
    <property type="term" value="F:coproporphyrinogen dehydrogenase activity"/>
    <property type="evidence" value="ECO:0007669"/>
    <property type="project" value="UniProtKB-EC"/>
</dbReference>
<name>A0ABT0M386_9RHOB</name>
<dbReference type="InterPro" id="IPR013785">
    <property type="entry name" value="Aldolase_TIM"/>
</dbReference>
<dbReference type="SMART" id="SM00729">
    <property type="entry name" value="Elp3"/>
    <property type="match status" value="1"/>
</dbReference>
<comment type="subunit">
    <text evidence="4">Monomer.</text>
</comment>
<evidence type="ECO:0000313" key="16">
    <source>
        <dbReference type="EMBL" id="MCL1629063.1"/>
    </source>
</evidence>
<dbReference type="NCBIfam" id="TIGR00538">
    <property type="entry name" value="hemN"/>
    <property type="match status" value="1"/>
</dbReference>
<evidence type="ECO:0000256" key="6">
    <source>
        <dbReference type="ARBA" id="ARBA00022490"/>
    </source>
</evidence>
<evidence type="ECO:0000256" key="9">
    <source>
        <dbReference type="ARBA" id="ARBA00023002"/>
    </source>
</evidence>
<keyword evidence="17" id="KW-1185">Reference proteome</keyword>
<comment type="subcellular location">
    <subcellularLocation>
        <location evidence="1 14">Cytoplasm</location>
    </subcellularLocation>
</comment>
<evidence type="ECO:0000256" key="3">
    <source>
        <dbReference type="ARBA" id="ARBA00005493"/>
    </source>
</evidence>
<keyword evidence="12 14" id="KW-0627">Porphyrin biosynthesis</keyword>
<dbReference type="PANTHER" id="PTHR13932:SF6">
    <property type="entry name" value="OXYGEN-INDEPENDENT COPROPORPHYRINOGEN III OXIDASE"/>
    <property type="match status" value="1"/>
</dbReference>
<dbReference type="PROSITE" id="PS51918">
    <property type="entry name" value="RADICAL_SAM"/>
    <property type="match status" value="1"/>
</dbReference>
<dbReference type="Gene3D" id="3.20.20.70">
    <property type="entry name" value="Aldolase class I"/>
    <property type="match status" value="1"/>
</dbReference>
<keyword evidence="9 14" id="KW-0560">Oxidoreductase</keyword>
<organism evidence="16 17">
    <name type="scientific">Roseinatronobacter domitianus</name>
    <dbReference type="NCBI Taxonomy" id="2940293"/>
    <lineage>
        <taxon>Bacteria</taxon>
        <taxon>Pseudomonadati</taxon>
        <taxon>Pseudomonadota</taxon>
        <taxon>Alphaproteobacteria</taxon>
        <taxon>Rhodobacterales</taxon>
        <taxon>Paracoccaceae</taxon>
        <taxon>Roseinatronobacter</taxon>
    </lineage>
</organism>
<proteinExistence type="inferred from homology"/>
<evidence type="ECO:0000256" key="2">
    <source>
        <dbReference type="ARBA" id="ARBA00004785"/>
    </source>
</evidence>
<keyword evidence="6 14" id="KW-0963">Cytoplasm</keyword>
<reference evidence="16 17" key="1">
    <citation type="submission" date="2022-05" db="EMBL/GenBank/DDBJ databases">
        <title>Seasonal and diel survey of microbial diversity of the Tyrrhenian coast.</title>
        <authorList>
            <person name="Gattoni G."/>
            <person name="Corral P."/>
        </authorList>
    </citation>
    <scope>NUCLEOTIDE SEQUENCE [LARGE SCALE GENOMIC DNA]</scope>
    <source>
        <strain evidence="16 17">V10</strain>
    </source>
</reference>
<dbReference type="InterPro" id="IPR006638">
    <property type="entry name" value="Elp3/MiaA/NifB-like_rSAM"/>
</dbReference>
<comment type="pathway">
    <text evidence="2 14">Porphyrin-containing compound metabolism; protoporphyrin-IX biosynthesis; protoporphyrinogen-IX from coproporphyrinogen-III (AdoMet route): step 1/1.</text>
</comment>
<evidence type="ECO:0000256" key="4">
    <source>
        <dbReference type="ARBA" id="ARBA00011245"/>
    </source>
</evidence>
<keyword evidence="7 14" id="KW-0949">S-adenosyl-L-methionine</keyword>
<feature type="domain" description="Radical SAM core" evidence="15">
    <location>
        <begin position="45"/>
        <end position="282"/>
    </location>
</feature>
<dbReference type="CDD" id="cd01335">
    <property type="entry name" value="Radical_SAM"/>
    <property type="match status" value="1"/>
</dbReference>
<keyword evidence="8 14" id="KW-0479">Metal-binding</keyword>
<comment type="caution">
    <text evidence="16">The sequence shown here is derived from an EMBL/GenBank/DDBJ whole genome shotgun (WGS) entry which is preliminary data.</text>
</comment>
<dbReference type="PANTHER" id="PTHR13932">
    <property type="entry name" value="COPROPORPHYRINIGEN III OXIDASE"/>
    <property type="match status" value="1"/>
</dbReference>
<dbReference type="InterPro" id="IPR007197">
    <property type="entry name" value="rSAM"/>
</dbReference>